<proteinExistence type="predicted"/>
<dbReference type="AlphaFoldDB" id="A0A417YY41"/>
<dbReference type="EMBL" id="QWEG01000002">
    <property type="protein sequence ID" value="RHW42702.1"/>
    <property type="molecule type" value="Genomic_DNA"/>
</dbReference>
<accession>A0A417YY41</accession>
<reference evidence="1 2" key="1">
    <citation type="journal article" date="2017" name="Int. J. Syst. Evol. Microbiol.">
        <title>Bacillus notoginsengisoli sp. nov., a novel bacterium isolated from the rhizosphere of Panax notoginseng.</title>
        <authorList>
            <person name="Zhang M.Y."/>
            <person name="Cheng J."/>
            <person name="Cai Y."/>
            <person name="Zhang T.Y."/>
            <person name="Wu Y.Y."/>
            <person name="Manikprabhu D."/>
            <person name="Li W.J."/>
            <person name="Zhang Y.X."/>
        </authorList>
    </citation>
    <scope>NUCLEOTIDE SEQUENCE [LARGE SCALE GENOMIC DNA]</scope>
    <source>
        <strain evidence="1 2">JCM 30743</strain>
    </source>
</reference>
<dbReference type="OrthoDB" id="9798730at2"/>
<evidence type="ECO:0000313" key="2">
    <source>
        <dbReference type="Proteomes" id="UP000284416"/>
    </source>
</evidence>
<protein>
    <submittedName>
        <fullName evidence="1">Uncharacterized protein</fullName>
    </submittedName>
</protein>
<name>A0A417YY41_9BACI</name>
<comment type="caution">
    <text evidence="1">The sequence shown here is derived from an EMBL/GenBank/DDBJ whole genome shotgun (WGS) entry which is preliminary data.</text>
</comment>
<dbReference type="Proteomes" id="UP000284416">
    <property type="component" value="Unassembled WGS sequence"/>
</dbReference>
<sequence length="79" mass="8601">MCCGCSSMEDGQAVVDHVRNKGKAELPPLVEHEIQCECGEVFTLKKVIMNCPKCEMTYAVTPCSSGDFNNIKRAGIAYA</sequence>
<evidence type="ECO:0000313" key="1">
    <source>
        <dbReference type="EMBL" id="RHW42702.1"/>
    </source>
</evidence>
<organism evidence="1 2">
    <name type="scientific">Neobacillus notoginsengisoli</name>
    <dbReference type="NCBI Taxonomy" id="1578198"/>
    <lineage>
        <taxon>Bacteria</taxon>
        <taxon>Bacillati</taxon>
        <taxon>Bacillota</taxon>
        <taxon>Bacilli</taxon>
        <taxon>Bacillales</taxon>
        <taxon>Bacillaceae</taxon>
        <taxon>Neobacillus</taxon>
    </lineage>
</organism>
<gene>
    <name evidence="1" type="ORF">D1B31_03705</name>
</gene>
<keyword evidence="2" id="KW-1185">Reference proteome</keyword>